<feature type="transmembrane region" description="Helical" evidence="1">
    <location>
        <begin position="73"/>
        <end position="93"/>
    </location>
</feature>
<keyword evidence="1" id="KW-1133">Transmembrane helix</keyword>
<dbReference type="Pfam" id="PF03134">
    <property type="entry name" value="TB2_DP1_HVA22"/>
    <property type="match status" value="1"/>
</dbReference>
<name>A0AB40CK36_DIOCR</name>
<feature type="transmembrane region" description="Helical" evidence="1">
    <location>
        <begin position="44"/>
        <end position="67"/>
    </location>
</feature>
<dbReference type="GO" id="GO:0016020">
    <property type="term" value="C:membrane"/>
    <property type="evidence" value="ECO:0007669"/>
    <property type="project" value="UniProtKB-SubCell"/>
</dbReference>
<sequence length="124" mass="14473">MSKLWTFLTHLSSIAGPTIMLIYPLIASVIAIESQSKLDDEQWLAYWILYSFLTLVEMAADPILYWLPVWYPIKVVLVAWLVLPQFRGASFIYEKFVRQQLLKKQGHRVGYVTGTRDIYEDDTE</sequence>
<evidence type="ECO:0000313" key="3">
    <source>
        <dbReference type="RefSeq" id="XP_039138965.1"/>
    </source>
</evidence>
<comment type="similarity">
    <text evidence="1">Belongs to the DP1 family.</text>
</comment>
<dbReference type="PANTHER" id="PTHR12300">
    <property type="entry name" value="HVA22-LIKE PROTEINS"/>
    <property type="match status" value="1"/>
</dbReference>
<keyword evidence="2" id="KW-1185">Reference proteome</keyword>
<dbReference type="AlphaFoldDB" id="A0AB40CK36"/>
<dbReference type="GeneID" id="120276310"/>
<evidence type="ECO:0000313" key="2">
    <source>
        <dbReference type="Proteomes" id="UP001515500"/>
    </source>
</evidence>
<accession>A0AB40CK36</accession>
<keyword evidence="1" id="KW-0812">Transmembrane</keyword>
<gene>
    <name evidence="3" type="primary">LOC120276310</name>
</gene>
<organism evidence="2 3">
    <name type="scientific">Dioscorea cayennensis subsp. rotundata</name>
    <name type="common">White Guinea yam</name>
    <name type="synonym">Dioscorea rotundata</name>
    <dbReference type="NCBI Taxonomy" id="55577"/>
    <lineage>
        <taxon>Eukaryota</taxon>
        <taxon>Viridiplantae</taxon>
        <taxon>Streptophyta</taxon>
        <taxon>Embryophyta</taxon>
        <taxon>Tracheophyta</taxon>
        <taxon>Spermatophyta</taxon>
        <taxon>Magnoliopsida</taxon>
        <taxon>Liliopsida</taxon>
        <taxon>Dioscoreales</taxon>
        <taxon>Dioscoreaceae</taxon>
        <taxon>Dioscorea</taxon>
    </lineage>
</organism>
<reference evidence="3" key="1">
    <citation type="submission" date="2025-08" db="UniProtKB">
        <authorList>
            <consortium name="RefSeq"/>
        </authorList>
    </citation>
    <scope>IDENTIFICATION</scope>
</reference>
<dbReference type="Proteomes" id="UP001515500">
    <property type="component" value="Chromosome 14"/>
</dbReference>
<comment type="subcellular location">
    <subcellularLocation>
        <location evidence="1">Membrane</location>
        <topology evidence="1">Multi-pass membrane protein</topology>
    </subcellularLocation>
</comment>
<dbReference type="RefSeq" id="XP_039138965.1">
    <property type="nucleotide sequence ID" value="XM_039283031.1"/>
</dbReference>
<protein>
    <recommendedName>
        <fullName evidence="1">HVA22-like protein</fullName>
    </recommendedName>
</protein>
<proteinExistence type="inferred from homology"/>
<dbReference type="PANTHER" id="PTHR12300:SF139">
    <property type="entry name" value="HVA22-LIKE PROTEIN E"/>
    <property type="match status" value="1"/>
</dbReference>
<dbReference type="InterPro" id="IPR004345">
    <property type="entry name" value="TB2_DP1_HVA22"/>
</dbReference>
<evidence type="ECO:0000256" key="1">
    <source>
        <dbReference type="RuleBase" id="RU362006"/>
    </source>
</evidence>
<keyword evidence="1" id="KW-0472">Membrane</keyword>
<feature type="transmembrane region" description="Helical" evidence="1">
    <location>
        <begin position="12"/>
        <end position="32"/>
    </location>
</feature>